<organism evidence="1 2">
    <name type="scientific">Neolewinella xylanilytica</name>
    <dbReference type="NCBI Taxonomy" id="1514080"/>
    <lineage>
        <taxon>Bacteria</taxon>
        <taxon>Pseudomonadati</taxon>
        <taxon>Bacteroidota</taxon>
        <taxon>Saprospiria</taxon>
        <taxon>Saprospirales</taxon>
        <taxon>Lewinellaceae</taxon>
        <taxon>Neolewinella</taxon>
    </lineage>
</organism>
<evidence type="ECO:0000313" key="2">
    <source>
        <dbReference type="Proteomes" id="UP000237662"/>
    </source>
</evidence>
<dbReference type="Proteomes" id="UP000237662">
    <property type="component" value="Unassembled WGS sequence"/>
</dbReference>
<gene>
    <name evidence="1" type="ORF">CLV84_2582</name>
</gene>
<dbReference type="EMBL" id="PTJC01000006">
    <property type="protein sequence ID" value="PPK85679.1"/>
    <property type="molecule type" value="Genomic_DNA"/>
</dbReference>
<dbReference type="AlphaFoldDB" id="A0A2S6I3P9"/>
<dbReference type="RefSeq" id="WP_104420166.1">
    <property type="nucleotide sequence ID" value="NZ_PTJC01000006.1"/>
</dbReference>
<proteinExistence type="predicted"/>
<evidence type="ECO:0000313" key="1">
    <source>
        <dbReference type="EMBL" id="PPK85679.1"/>
    </source>
</evidence>
<keyword evidence="2" id="KW-1185">Reference proteome</keyword>
<comment type="caution">
    <text evidence="1">The sequence shown here is derived from an EMBL/GenBank/DDBJ whole genome shotgun (WGS) entry which is preliminary data.</text>
</comment>
<name>A0A2S6I3P9_9BACT</name>
<protein>
    <submittedName>
        <fullName evidence="1">Uncharacterized protein</fullName>
    </submittedName>
</protein>
<accession>A0A2S6I3P9</accession>
<reference evidence="1 2" key="1">
    <citation type="submission" date="2018-02" db="EMBL/GenBank/DDBJ databases">
        <title>Genomic Encyclopedia of Archaeal and Bacterial Type Strains, Phase II (KMG-II): from individual species to whole genera.</title>
        <authorList>
            <person name="Goeker M."/>
        </authorList>
    </citation>
    <scope>NUCLEOTIDE SEQUENCE [LARGE SCALE GENOMIC DNA]</scope>
    <source>
        <strain evidence="1 2">DSM 29526</strain>
    </source>
</reference>
<sequence>MTSLFKDYIWPEKCPRCRRKMRLLDRVHRLTLSLAWVVSLTRGKAIDTSARPINKCDFCHR</sequence>
<dbReference type="OrthoDB" id="1494865at2"/>